<dbReference type="InterPro" id="IPR023205">
    <property type="entry name" value="DsbA/DsbL"/>
</dbReference>
<feature type="domain" description="Thioredoxin" evidence="10">
    <location>
        <begin position="7"/>
        <end position="202"/>
    </location>
</feature>
<evidence type="ECO:0000256" key="7">
    <source>
        <dbReference type="PIRNR" id="PIRNR001488"/>
    </source>
</evidence>
<dbReference type="InterPro" id="IPR001853">
    <property type="entry name" value="DSBA-like_thioredoxin_dom"/>
</dbReference>
<keyword evidence="3 9" id="KW-0732">Signal</keyword>
<evidence type="ECO:0000313" key="11">
    <source>
        <dbReference type="EMBL" id="MVX57941.1"/>
    </source>
</evidence>
<evidence type="ECO:0000256" key="9">
    <source>
        <dbReference type="SAM" id="SignalP"/>
    </source>
</evidence>
<dbReference type="PROSITE" id="PS51352">
    <property type="entry name" value="THIOREDOXIN_2"/>
    <property type="match status" value="1"/>
</dbReference>
<reference evidence="11 12" key="1">
    <citation type="submission" date="2019-12" db="EMBL/GenBank/DDBJ databases">
        <title>Microbes associate with the intestines of laboratory mice.</title>
        <authorList>
            <person name="Navarre W."/>
            <person name="Wong E."/>
        </authorList>
    </citation>
    <scope>NUCLEOTIDE SEQUENCE [LARGE SCALE GENOMIC DNA]</scope>
    <source>
        <strain evidence="11 12">NM82_D38</strain>
    </source>
</reference>
<protein>
    <recommendedName>
        <fullName evidence="7">Thiol:disulfide interchange protein</fullName>
    </recommendedName>
</protein>
<dbReference type="EMBL" id="WSRP01000063">
    <property type="protein sequence ID" value="MVX57941.1"/>
    <property type="molecule type" value="Genomic_DNA"/>
</dbReference>
<gene>
    <name evidence="11" type="ORF">E5987_12205</name>
</gene>
<evidence type="ECO:0000256" key="8">
    <source>
        <dbReference type="PIRSR" id="PIRSR001488-1"/>
    </source>
</evidence>
<name>A0A6L6YQ99_9BURK</name>
<evidence type="ECO:0000256" key="2">
    <source>
        <dbReference type="ARBA" id="ARBA00005791"/>
    </source>
</evidence>
<sequence length="209" mass="23946">MLRRILLAACLAIPALSFASAEHPEEGTDYTVLKTPVQTQNPKKIEVISFFAYTCPHCYTYEKTLEPWAEKLPEDVEFVRVPVAWSDKYFQYSKAYYALEALNKLHPYHETLFEAVIKQRKDFPTIESIADFLATQGLDRDDFMKAANSFSTKMKNDRAFKTWQAYNIDGTPANAVNGKYVTAPHMVGTREGAIQVMEFLIDKERKAKK</sequence>
<dbReference type="PIRSF" id="PIRSF001488">
    <property type="entry name" value="Tdi_protein"/>
    <property type="match status" value="1"/>
</dbReference>
<comment type="subcellular location">
    <subcellularLocation>
        <location evidence="1 7">Periplasm</location>
    </subcellularLocation>
</comment>
<keyword evidence="6" id="KW-0676">Redox-active center</keyword>
<dbReference type="PROSITE" id="PS00194">
    <property type="entry name" value="THIOREDOXIN_1"/>
    <property type="match status" value="1"/>
</dbReference>
<feature type="chain" id="PRO_5027115069" description="Thiol:disulfide interchange protein" evidence="9">
    <location>
        <begin position="22"/>
        <end position="209"/>
    </location>
</feature>
<dbReference type="SUPFAM" id="SSF52833">
    <property type="entry name" value="Thioredoxin-like"/>
    <property type="match status" value="1"/>
</dbReference>
<evidence type="ECO:0000256" key="6">
    <source>
        <dbReference type="ARBA" id="ARBA00023284"/>
    </source>
</evidence>
<evidence type="ECO:0000313" key="12">
    <source>
        <dbReference type="Proteomes" id="UP000472580"/>
    </source>
</evidence>
<dbReference type="OrthoDB" id="9784896at2"/>
<proteinExistence type="inferred from homology"/>
<dbReference type="InterPro" id="IPR050824">
    <property type="entry name" value="Thiol_disulfide_DsbA"/>
</dbReference>
<dbReference type="Pfam" id="PF01323">
    <property type="entry name" value="DSBA"/>
    <property type="match status" value="1"/>
</dbReference>
<dbReference type="InterPro" id="IPR017937">
    <property type="entry name" value="Thioredoxin_CS"/>
</dbReference>
<dbReference type="InterPro" id="IPR013766">
    <property type="entry name" value="Thioredoxin_domain"/>
</dbReference>
<evidence type="ECO:0000256" key="3">
    <source>
        <dbReference type="ARBA" id="ARBA00022729"/>
    </source>
</evidence>
<dbReference type="RefSeq" id="WP_160336354.1">
    <property type="nucleotide sequence ID" value="NZ_CALPCR010000016.1"/>
</dbReference>
<organism evidence="11 12">
    <name type="scientific">Parasutterella muris</name>
    <dbReference type="NCBI Taxonomy" id="2565572"/>
    <lineage>
        <taxon>Bacteria</taxon>
        <taxon>Pseudomonadati</taxon>
        <taxon>Pseudomonadota</taxon>
        <taxon>Betaproteobacteria</taxon>
        <taxon>Burkholderiales</taxon>
        <taxon>Sutterellaceae</taxon>
        <taxon>Parasutterella</taxon>
    </lineage>
</organism>
<feature type="signal peptide" evidence="9">
    <location>
        <begin position="1"/>
        <end position="21"/>
    </location>
</feature>
<dbReference type="Gene3D" id="3.40.30.10">
    <property type="entry name" value="Glutaredoxin"/>
    <property type="match status" value="1"/>
</dbReference>
<evidence type="ECO:0000259" key="10">
    <source>
        <dbReference type="PROSITE" id="PS51352"/>
    </source>
</evidence>
<dbReference type="InterPro" id="IPR036249">
    <property type="entry name" value="Thioredoxin-like_sf"/>
</dbReference>
<keyword evidence="12" id="KW-1185">Reference proteome</keyword>
<dbReference type="GO" id="GO:0015036">
    <property type="term" value="F:disulfide oxidoreductase activity"/>
    <property type="evidence" value="ECO:0007669"/>
    <property type="project" value="UniProtKB-ARBA"/>
</dbReference>
<dbReference type="AlphaFoldDB" id="A0A6L6YQ99"/>
<keyword evidence="4 7" id="KW-0574">Periplasm</keyword>
<evidence type="ECO:0000256" key="1">
    <source>
        <dbReference type="ARBA" id="ARBA00004418"/>
    </source>
</evidence>
<comment type="similarity">
    <text evidence="2">Belongs to the thioredoxin family. DsbA subfamily.</text>
</comment>
<comment type="caution">
    <text evidence="11">The sequence shown here is derived from an EMBL/GenBank/DDBJ whole genome shotgun (WGS) entry which is preliminary data.</text>
</comment>
<evidence type="ECO:0000256" key="4">
    <source>
        <dbReference type="ARBA" id="ARBA00022764"/>
    </source>
</evidence>
<dbReference type="PANTHER" id="PTHR35891">
    <property type="entry name" value="THIOL:DISULFIDE INTERCHANGE PROTEIN DSBA"/>
    <property type="match status" value="1"/>
</dbReference>
<feature type="disulfide bond" description="Redox-active" evidence="8">
    <location>
        <begin position="55"/>
        <end position="58"/>
    </location>
</feature>
<keyword evidence="5 7" id="KW-1015">Disulfide bond</keyword>
<evidence type="ECO:0000256" key="5">
    <source>
        <dbReference type="ARBA" id="ARBA00023157"/>
    </source>
</evidence>
<dbReference type="GO" id="GO:0042597">
    <property type="term" value="C:periplasmic space"/>
    <property type="evidence" value="ECO:0007669"/>
    <property type="project" value="UniProtKB-SubCell"/>
</dbReference>
<dbReference type="CDD" id="cd03019">
    <property type="entry name" value="DsbA_DsbA"/>
    <property type="match status" value="1"/>
</dbReference>
<dbReference type="PANTHER" id="PTHR35891:SF3">
    <property type="entry name" value="THIOL:DISULFIDE INTERCHANGE PROTEIN DSBL"/>
    <property type="match status" value="1"/>
</dbReference>
<dbReference type="Proteomes" id="UP000472580">
    <property type="component" value="Unassembled WGS sequence"/>
</dbReference>
<accession>A0A6L6YQ99</accession>